<protein>
    <submittedName>
        <fullName evidence="1">Uncharacterized protein</fullName>
    </submittedName>
</protein>
<dbReference type="EMBL" id="CP001581">
    <property type="protein sequence ID" value="ACO84527.1"/>
    <property type="molecule type" value="Genomic_DNA"/>
</dbReference>
<name>C1FTG1_CLOBJ</name>
<evidence type="ECO:0000313" key="1">
    <source>
        <dbReference type="EMBL" id="ACO84527.1"/>
    </source>
</evidence>
<organism evidence="1 2">
    <name type="scientific">Clostridium botulinum (strain Kyoto / Type A2)</name>
    <dbReference type="NCBI Taxonomy" id="536232"/>
    <lineage>
        <taxon>Bacteria</taxon>
        <taxon>Bacillati</taxon>
        <taxon>Bacillota</taxon>
        <taxon>Clostridia</taxon>
        <taxon>Eubacteriales</taxon>
        <taxon>Clostridiaceae</taxon>
        <taxon>Clostridium</taxon>
    </lineage>
</organism>
<dbReference type="AlphaFoldDB" id="C1FTG1"/>
<gene>
    <name evidence="1" type="ordered locus">CLM_2913</name>
</gene>
<evidence type="ECO:0000313" key="2">
    <source>
        <dbReference type="Proteomes" id="UP000001374"/>
    </source>
</evidence>
<dbReference type="KEGG" id="cby:CLM_2913"/>
<proteinExistence type="predicted"/>
<dbReference type="HOGENOM" id="CLU_2631842_0_0_9"/>
<reference evidence="1 2" key="1">
    <citation type="submission" date="2008-10" db="EMBL/GenBank/DDBJ databases">
        <title>Genome sequence of Clostridium botulinum A2 Kyoto.</title>
        <authorList>
            <person name="Shrivastava S."/>
            <person name="Brinkac L.M."/>
            <person name="Brown J.L."/>
            <person name="Bruce D."/>
            <person name="Detter C.C."/>
            <person name="Johnson E.A."/>
            <person name="Munk C.A."/>
            <person name="Smith L.A."/>
            <person name="Smith T.J."/>
            <person name="Sutton G."/>
            <person name="Brettin T.S."/>
        </authorList>
    </citation>
    <scope>NUCLEOTIDE SEQUENCE [LARGE SCALE GENOMIC DNA]</scope>
    <source>
        <strain evidence="2">Kyoto / Type A2</strain>
    </source>
</reference>
<dbReference type="RefSeq" id="WP_012704273.1">
    <property type="nucleotide sequence ID" value="NC_012563.1"/>
</dbReference>
<accession>C1FTG1</accession>
<sequence>MGKIWKWNIENPTGKDIKCTLNVDSDIAKIREVKNTSVVILATKNNNNVGKTYIIRVELVEDKNVFDEKEITLVPLL</sequence>
<dbReference type="Proteomes" id="UP000001374">
    <property type="component" value="Chromosome"/>
</dbReference>